<keyword evidence="1" id="KW-0678">Repressor</keyword>
<name>A0A381EDM1_9GAMM</name>
<dbReference type="Gene3D" id="3.40.50.1360">
    <property type="match status" value="1"/>
</dbReference>
<dbReference type="Pfam" id="PF00455">
    <property type="entry name" value="DeoRC"/>
    <property type="match status" value="1"/>
</dbReference>
<dbReference type="Gene3D" id="1.10.10.10">
    <property type="entry name" value="Winged helix-like DNA-binding domain superfamily/Winged helix DNA-binding domain"/>
    <property type="match status" value="1"/>
</dbReference>
<dbReference type="AlphaFoldDB" id="A0A381EDM1"/>
<protein>
    <submittedName>
        <fullName evidence="6">Glycerol-3-phosphate regulon repressor</fullName>
    </submittedName>
</protein>
<evidence type="ECO:0000256" key="1">
    <source>
        <dbReference type="ARBA" id="ARBA00022491"/>
    </source>
</evidence>
<dbReference type="InterPro" id="IPR036390">
    <property type="entry name" value="WH_DNA-bd_sf"/>
</dbReference>
<keyword evidence="3" id="KW-0238">DNA-binding</keyword>
<dbReference type="InterPro" id="IPR050313">
    <property type="entry name" value="Carb_Metab_HTH_regulators"/>
</dbReference>
<dbReference type="GO" id="GO:0003677">
    <property type="term" value="F:DNA binding"/>
    <property type="evidence" value="ECO:0007669"/>
    <property type="project" value="UniProtKB-KW"/>
</dbReference>
<reference evidence="6 7" key="1">
    <citation type="submission" date="2018-06" db="EMBL/GenBank/DDBJ databases">
        <authorList>
            <consortium name="Pathogen Informatics"/>
            <person name="Doyle S."/>
        </authorList>
    </citation>
    <scope>NUCLEOTIDE SEQUENCE [LARGE SCALE GENOMIC DNA]</scope>
    <source>
        <strain evidence="6 7">NCTC13294</strain>
    </source>
</reference>
<dbReference type="InterPro" id="IPR018356">
    <property type="entry name" value="Tscrpt_reg_HTH_DeoR_CS"/>
</dbReference>
<dbReference type="InterPro" id="IPR001034">
    <property type="entry name" value="DeoR_HTH"/>
</dbReference>
<dbReference type="SMART" id="SM01134">
    <property type="entry name" value="DeoRC"/>
    <property type="match status" value="1"/>
</dbReference>
<sequence>MAKPVDGERRDKIVQYVIRHGKARVGELAEMFQVSGETIRKDLNELHSRNILHKGHGIVLPASAYLENVYARKAERHQEAKHRIAAFAVSLIPSEAVVYLDASSTIACLAGLLAGQRNLTVITNSMSSAQALAGSDNQVMVTGGELRHKSYGYIGQWAERAVRQVRFDIAFFGCDGFHTQGPAIRAYSELAVKECALAQADKRILLADSSKFGAEGLYCFATFRDIDLLISERLPDAAEQSRFPPGFTILTPPDA</sequence>
<dbReference type="Proteomes" id="UP000254572">
    <property type="component" value="Unassembled WGS sequence"/>
</dbReference>
<evidence type="ECO:0000256" key="3">
    <source>
        <dbReference type="ARBA" id="ARBA00023125"/>
    </source>
</evidence>
<organism evidence="6 7">
    <name type="scientific">Cardiobacterium valvarum</name>
    <dbReference type="NCBI Taxonomy" id="194702"/>
    <lineage>
        <taxon>Bacteria</taxon>
        <taxon>Pseudomonadati</taxon>
        <taxon>Pseudomonadota</taxon>
        <taxon>Gammaproteobacteria</taxon>
        <taxon>Cardiobacteriales</taxon>
        <taxon>Cardiobacteriaceae</taxon>
        <taxon>Cardiobacterium</taxon>
    </lineage>
</organism>
<evidence type="ECO:0000259" key="5">
    <source>
        <dbReference type="PROSITE" id="PS51000"/>
    </source>
</evidence>
<dbReference type="SUPFAM" id="SSF100950">
    <property type="entry name" value="NagB/RpiA/CoA transferase-like"/>
    <property type="match status" value="1"/>
</dbReference>
<dbReference type="PRINTS" id="PR00037">
    <property type="entry name" value="HTHLACR"/>
</dbReference>
<accession>A0A381EDM1</accession>
<keyword evidence="7" id="KW-1185">Reference proteome</keyword>
<feature type="domain" description="HTH deoR-type" evidence="5">
    <location>
        <begin position="6"/>
        <end position="61"/>
    </location>
</feature>
<dbReference type="SMART" id="SM00420">
    <property type="entry name" value="HTH_DEOR"/>
    <property type="match status" value="1"/>
</dbReference>
<dbReference type="PANTHER" id="PTHR30363">
    <property type="entry name" value="HTH-TYPE TRANSCRIPTIONAL REGULATOR SRLR-RELATED"/>
    <property type="match status" value="1"/>
</dbReference>
<dbReference type="SUPFAM" id="SSF46785">
    <property type="entry name" value="Winged helix' DNA-binding domain"/>
    <property type="match status" value="1"/>
</dbReference>
<dbReference type="PROSITE" id="PS00894">
    <property type="entry name" value="HTH_DEOR_1"/>
    <property type="match status" value="1"/>
</dbReference>
<dbReference type="GO" id="GO:0003700">
    <property type="term" value="F:DNA-binding transcription factor activity"/>
    <property type="evidence" value="ECO:0007669"/>
    <property type="project" value="InterPro"/>
</dbReference>
<evidence type="ECO:0000256" key="4">
    <source>
        <dbReference type="ARBA" id="ARBA00023163"/>
    </source>
</evidence>
<evidence type="ECO:0000256" key="2">
    <source>
        <dbReference type="ARBA" id="ARBA00023015"/>
    </source>
</evidence>
<keyword evidence="2" id="KW-0805">Transcription regulation</keyword>
<keyword evidence="4" id="KW-0804">Transcription</keyword>
<dbReference type="OrthoDB" id="6846621at2"/>
<evidence type="ECO:0000313" key="7">
    <source>
        <dbReference type="Proteomes" id="UP000254572"/>
    </source>
</evidence>
<dbReference type="PANTHER" id="PTHR30363:SF4">
    <property type="entry name" value="GLYCEROL-3-PHOSPHATE REGULON REPRESSOR"/>
    <property type="match status" value="1"/>
</dbReference>
<dbReference type="InterPro" id="IPR037171">
    <property type="entry name" value="NagB/RpiA_transferase-like"/>
</dbReference>
<dbReference type="Pfam" id="PF08220">
    <property type="entry name" value="HTH_DeoR"/>
    <property type="match status" value="1"/>
</dbReference>
<dbReference type="PROSITE" id="PS51000">
    <property type="entry name" value="HTH_DEOR_2"/>
    <property type="match status" value="1"/>
</dbReference>
<proteinExistence type="predicted"/>
<evidence type="ECO:0000313" key="6">
    <source>
        <dbReference type="EMBL" id="SUX25076.1"/>
    </source>
</evidence>
<dbReference type="RefSeq" id="WP_115612359.1">
    <property type="nucleotide sequence ID" value="NZ_JBHLZC010000001.1"/>
</dbReference>
<dbReference type="EMBL" id="UFUW01000001">
    <property type="protein sequence ID" value="SUX25076.1"/>
    <property type="molecule type" value="Genomic_DNA"/>
</dbReference>
<dbReference type="InterPro" id="IPR014036">
    <property type="entry name" value="DeoR-like_C"/>
</dbReference>
<dbReference type="InterPro" id="IPR036388">
    <property type="entry name" value="WH-like_DNA-bd_sf"/>
</dbReference>
<gene>
    <name evidence="6" type="primary">glpR</name>
    <name evidence="6" type="ORF">NCTC13294_02229</name>
</gene>